<dbReference type="AlphaFoldDB" id="A0AAE0SBW4"/>
<gene>
    <name evidence="1" type="ORF">CHS0354_018906</name>
</gene>
<evidence type="ECO:0000313" key="2">
    <source>
        <dbReference type="Proteomes" id="UP001195483"/>
    </source>
</evidence>
<protein>
    <submittedName>
        <fullName evidence="1">Uncharacterized protein</fullName>
    </submittedName>
</protein>
<accession>A0AAE0SBW4</accession>
<keyword evidence="2" id="KW-1185">Reference proteome</keyword>
<name>A0AAE0SBW4_9BIVA</name>
<organism evidence="1 2">
    <name type="scientific">Potamilus streckersoni</name>
    <dbReference type="NCBI Taxonomy" id="2493646"/>
    <lineage>
        <taxon>Eukaryota</taxon>
        <taxon>Metazoa</taxon>
        <taxon>Spiralia</taxon>
        <taxon>Lophotrochozoa</taxon>
        <taxon>Mollusca</taxon>
        <taxon>Bivalvia</taxon>
        <taxon>Autobranchia</taxon>
        <taxon>Heteroconchia</taxon>
        <taxon>Palaeoheterodonta</taxon>
        <taxon>Unionida</taxon>
        <taxon>Unionoidea</taxon>
        <taxon>Unionidae</taxon>
        <taxon>Ambleminae</taxon>
        <taxon>Lampsilini</taxon>
        <taxon>Potamilus</taxon>
    </lineage>
</organism>
<reference evidence="1" key="2">
    <citation type="journal article" date="2021" name="Genome Biol. Evol.">
        <title>Developing a high-quality reference genome for a parasitic bivalve with doubly uniparental inheritance (Bivalvia: Unionida).</title>
        <authorList>
            <person name="Smith C.H."/>
        </authorList>
    </citation>
    <scope>NUCLEOTIDE SEQUENCE</scope>
    <source>
        <strain evidence="1">CHS0354</strain>
        <tissue evidence="1">Mantle</tissue>
    </source>
</reference>
<reference evidence="1" key="1">
    <citation type="journal article" date="2021" name="Genome Biol. Evol.">
        <title>A High-Quality Reference Genome for a Parasitic Bivalve with Doubly Uniparental Inheritance (Bivalvia: Unionida).</title>
        <authorList>
            <person name="Smith C.H."/>
        </authorList>
    </citation>
    <scope>NUCLEOTIDE SEQUENCE</scope>
    <source>
        <strain evidence="1">CHS0354</strain>
    </source>
</reference>
<dbReference type="EMBL" id="JAEAOA010001155">
    <property type="protein sequence ID" value="KAK3589192.1"/>
    <property type="molecule type" value="Genomic_DNA"/>
</dbReference>
<reference evidence="1" key="3">
    <citation type="submission" date="2023-05" db="EMBL/GenBank/DDBJ databases">
        <authorList>
            <person name="Smith C.H."/>
        </authorList>
    </citation>
    <scope>NUCLEOTIDE SEQUENCE</scope>
    <source>
        <strain evidence="1">CHS0354</strain>
        <tissue evidence="1">Mantle</tissue>
    </source>
</reference>
<evidence type="ECO:0000313" key="1">
    <source>
        <dbReference type="EMBL" id="KAK3589192.1"/>
    </source>
</evidence>
<comment type="caution">
    <text evidence="1">The sequence shown here is derived from an EMBL/GenBank/DDBJ whole genome shotgun (WGS) entry which is preliminary data.</text>
</comment>
<sequence length="335" mass="38003">MAQKVFLISRIVVSYIFTECSFTIAFICGDPANISSLVAYGKDLVCCNYTLHKKIDVQGRERDCCGGKHLFYRDTCACNTNSQLESFASGFPLDLCLVTVSKPSQPDITKMSSSSLKVPANIENEGCQSFYHKHCIHTRTCFDPLREICCPDGVFKGRKQCPSLETNSKFCTDNERLDKRNMCAKKYKHGYHISFGKTIAQANRYIMFNVTVSEIMPDANHLLPSSRFAKLKIDASGGCHYTLIGTTFTVFSAKKLKWNADSYFYLDKDDFVLRKNIRKKHFININKKCKESAQKHGKNTDIDSVSKSGDQQLCRTHISLTIQFLLCFGVYFSMR</sequence>
<dbReference type="Proteomes" id="UP001195483">
    <property type="component" value="Unassembled WGS sequence"/>
</dbReference>
<proteinExistence type="predicted"/>